<dbReference type="EMBL" id="JACJII010000001">
    <property type="protein sequence ID" value="MBA9003905.1"/>
    <property type="molecule type" value="Genomic_DNA"/>
</dbReference>
<reference evidence="1 2" key="1">
    <citation type="submission" date="2020-08" db="EMBL/GenBank/DDBJ databases">
        <title>Sequencing the genomes of 1000 actinobacteria strains.</title>
        <authorList>
            <person name="Klenk H.-P."/>
        </authorList>
    </citation>
    <scope>NUCLEOTIDE SEQUENCE [LARGE SCALE GENOMIC DNA]</scope>
    <source>
        <strain evidence="1 2">DSM 45823</strain>
    </source>
</reference>
<comment type="caution">
    <text evidence="1">The sequence shown here is derived from an EMBL/GenBank/DDBJ whole genome shotgun (WGS) entry which is preliminary data.</text>
</comment>
<evidence type="ECO:0000313" key="1">
    <source>
        <dbReference type="EMBL" id="MBA9003905.1"/>
    </source>
</evidence>
<dbReference type="Proteomes" id="UP000539313">
    <property type="component" value="Unassembled WGS sequence"/>
</dbReference>
<dbReference type="Pfam" id="PF05331">
    <property type="entry name" value="DUF742"/>
    <property type="match status" value="1"/>
</dbReference>
<keyword evidence="2" id="KW-1185">Reference proteome</keyword>
<proteinExistence type="predicted"/>
<evidence type="ECO:0000313" key="2">
    <source>
        <dbReference type="Proteomes" id="UP000539313"/>
    </source>
</evidence>
<sequence length="114" mass="12698">MTGNPWLRPYVLTGGRTRTRRNLYMHTLVSAPDYDPAYASRLLPEARRLYERAHASAESVAELSAHCGVSLGVTRVLLGDLASAGRVLIHPETYDSPYDPRLLKEVIHGLRELA</sequence>
<organism evidence="1 2">
    <name type="scientific">Thermomonospora cellulosilytica</name>
    <dbReference type="NCBI Taxonomy" id="1411118"/>
    <lineage>
        <taxon>Bacteria</taxon>
        <taxon>Bacillati</taxon>
        <taxon>Actinomycetota</taxon>
        <taxon>Actinomycetes</taxon>
        <taxon>Streptosporangiales</taxon>
        <taxon>Thermomonosporaceae</taxon>
        <taxon>Thermomonospora</taxon>
    </lineage>
</organism>
<protein>
    <recommendedName>
        <fullName evidence="3">DUF742 domain-containing protein</fullName>
    </recommendedName>
</protein>
<dbReference type="PANTHER" id="PTHR36221:SF1">
    <property type="entry name" value="DUF742 DOMAIN-CONTAINING PROTEIN"/>
    <property type="match status" value="1"/>
</dbReference>
<dbReference type="RefSeq" id="WP_119727457.1">
    <property type="nucleotide sequence ID" value="NZ_JACJII010000001.1"/>
</dbReference>
<dbReference type="InterPro" id="IPR007995">
    <property type="entry name" value="DUF742"/>
</dbReference>
<gene>
    <name evidence="1" type="ORF">HNR21_002787</name>
</gene>
<accession>A0A7W3MXU1</accession>
<evidence type="ECO:0008006" key="3">
    <source>
        <dbReference type="Google" id="ProtNLM"/>
    </source>
</evidence>
<dbReference type="AlphaFoldDB" id="A0A7W3MXU1"/>
<name>A0A7W3MXU1_9ACTN</name>
<dbReference type="PANTHER" id="PTHR36221">
    <property type="entry name" value="DUF742 DOMAIN-CONTAINING PROTEIN"/>
    <property type="match status" value="1"/>
</dbReference>